<reference evidence="2 3" key="1">
    <citation type="submission" date="2022-06" db="EMBL/GenBank/DDBJ databases">
        <title>Sequencing the genomes of 1000 actinobacteria strains.</title>
        <authorList>
            <person name="Klenk H.-P."/>
        </authorList>
    </citation>
    <scope>NUCLEOTIDE SEQUENCE [LARGE SCALE GENOMIC DNA]</scope>
    <source>
        <strain evidence="2 3">DSM 41656</strain>
    </source>
</reference>
<protein>
    <submittedName>
        <fullName evidence="2">Dihydrofolate reductase</fullName>
    </submittedName>
</protein>
<keyword evidence="3" id="KW-1185">Reference proteome</keyword>
<accession>A0ABT1J367</accession>
<dbReference type="SUPFAM" id="SSF53597">
    <property type="entry name" value="Dihydrofolate reductase-like"/>
    <property type="match status" value="1"/>
</dbReference>
<gene>
    <name evidence="2" type="ORF">FHR36_005033</name>
</gene>
<dbReference type="PANTHER" id="PTHR38011:SF11">
    <property type="entry name" value="2,5-DIAMINO-6-RIBOSYLAMINO-4(3H)-PYRIMIDINONE 5'-PHOSPHATE REDUCTASE"/>
    <property type="match status" value="1"/>
</dbReference>
<dbReference type="EMBL" id="JAMZDX010000004">
    <property type="protein sequence ID" value="MCP2311870.1"/>
    <property type="molecule type" value="Genomic_DNA"/>
</dbReference>
<evidence type="ECO:0000313" key="3">
    <source>
        <dbReference type="Proteomes" id="UP001206483"/>
    </source>
</evidence>
<sequence>MRKLTYFIGTTIDGFIAAPDGTFDLLMTYVTDDFLPHLVGEYPETLPGPARAALGCAEAPNVRFDTVLMGRGTYGHGLAVGLTSPYAHLRQIVFSRSLADSPDPAVELMADDPLAAVRKLKQEDGLGIWLCGGGDLAGQLLPEIDELVVKQYPIVAGSGIPLFGAEFAPHAFRLTDSRVFERGNVILTYARATD</sequence>
<evidence type="ECO:0000259" key="1">
    <source>
        <dbReference type="Pfam" id="PF01872"/>
    </source>
</evidence>
<dbReference type="RefSeq" id="WP_253800427.1">
    <property type="nucleotide sequence ID" value="NZ_BAAAUB010000080.1"/>
</dbReference>
<name>A0ABT1J367_9ACTN</name>
<dbReference type="PANTHER" id="PTHR38011">
    <property type="entry name" value="DIHYDROFOLATE REDUCTASE FAMILY PROTEIN (AFU_ORTHOLOGUE AFUA_8G06820)"/>
    <property type="match status" value="1"/>
</dbReference>
<proteinExistence type="predicted"/>
<evidence type="ECO:0000313" key="2">
    <source>
        <dbReference type="EMBL" id="MCP2311870.1"/>
    </source>
</evidence>
<dbReference type="InterPro" id="IPR002734">
    <property type="entry name" value="RibDG_C"/>
</dbReference>
<dbReference type="Pfam" id="PF01872">
    <property type="entry name" value="RibD_C"/>
    <property type="match status" value="1"/>
</dbReference>
<dbReference type="Gene3D" id="3.40.430.10">
    <property type="entry name" value="Dihydrofolate Reductase, subunit A"/>
    <property type="match status" value="1"/>
</dbReference>
<organism evidence="2 3">
    <name type="scientific">Kitasatospora paracochleata</name>
    <dbReference type="NCBI Taxonomy" id="58354"/>
    <lineage>
        <taxon>Bacteria</taxon>
        <taxon>Bacillati</taxon>
        <taxon>Actinomycetota</taxon>
        <taxon>Actinomycetes</taxon>
        <taxon>Kitasatosporales</taxon>
        <taxon>Streptomycetaceae</taxon>
        <taxon>Kitasatospora</taxon>
    </lineage>
</organism>
<comment type="caution">
    <text evidence="2">The sequence shown here is derived from an EMBL/GenBank/DDBJ whole genome shotgun (WGS) entry which is preliminary data.</text>
</comment>
<dbReference type="Proteomes" id="UP001206483">
    <property type="component" value="Unassembled WGS sequence"/>
</dbReference>
<dbReference type="InterPro" id="IPR024072">
    <property type="entry name" value="DHFR-like_dom_sf"/>
</dbReference>
<dbReference type="InterPro" id="IPR050765">
    <property type="entry name" value="Riboflavin_Biosynth_HTPR"/>
</dbReference>
<feature type="domain" description="Bacterial bifunctional deaminase-reductase C-terminal" evidence="1">
    <location>
        <begin position="2"/>
        <end position="184"/>
    </location>
</feature>